<organism evidence="4 5">
    <name type="scientific">Nocardia rhizosphaerae</name>
    <dbReference type="NCBI Taxonomy" id="1691571"/>
    <lineage>
        <taxon>Bacteria</taxon>
        <taxon>Bacillati</taxon>
        <taxon>Actinomycetota</taxon>
        <taxon>Actinomycetes</taxon>
        <taxon>Mycobacteriales</taxon>
        <taxon>Nocardiaceae</taxon>
        <taxon>Nocardia</taxon>
    </lineage>
</organism>
<evidence type="ECO:0000313" key="5">
    <source>
        <dbReference type="Proteomes" id="UP001595767"/>
    </source>
</evidence>
<dbReference type="PROSITE" id="PS50937">
    <property type="entry name" value="HTH_MERR_2"/>
    <property type="match status" value="1"/>
</dbReference>
<dbReference type="SMART" id="SM00422">
    <property type="entry name" value="HTH_MERR"/>
    <property type="match status" value="1"/>
</dbReference>
<dbReference type="InterPro" id="IPR009061">
    <property type="entry name" value="DNA-bd_dom_put_sf"/>
</dbReference>
<accession>A0ABV8LC88</accession>
<proteinExistence type="predicted"/>
<dbReference type="InterPro" id="IPR047057">
    <property type="entry name" value="MerR_fam"/>
</dbReference>
<keyword evidence="5" id="KW-1185">Reference proteome</keyword>
<dbReference type="InterPro" id="IPR000551">
    <property type="entry name" value="MerR-type_HTH_dom"/>
</dbReference>
<evidence type="ECO:0000259" key="3">
    <source>
        <dbReference type="PROSITE" id="PS50937"/>
    </source>
</evidence>
<evidence type="ECO:0000256" key="2">
    <source>
        <dbReference type="SAM" id="Coils"/>
    </source>
</evidence>
<evidence type="ECO:0000313" key="4">
    <source>
        <dbReference type="EMBL" id="MFC4127944.1"/>
    </source>
</evidence>
<comment type="caution">
    <text evidence="4">The sequence shown here is derived from an EMBL/GenBank/DDBJ whole genome shotgun (WGS) entry which is preliminary data.</text>
</comment>
<gene>
    <name evidence="4" type="ORF">ACFOW8_23745</name>
</gene>
<dbReference type="Gene3D" id="1.10.1660.10">
    <property type="match status" value="1"/>
</dbReference>
<dbReference type="Proteomes" id="UP001595767">
    <property type="component" value="Unassembled WGS sequence"/>
</dbReference>
<dbReference type="PRINTS" id="PR00040">
    <property type="entry name" value="HTHMERR"/>
</dbReference>
<reference evidence="5" key="1">
    <citation type="journal article" date="2019" name="Int. J. Syst. Evol. Microbiol.">
        <title>The Global Catalogue of Microorganisms (GCM) 10K type strain sequencing project: providing services to taxonomists for standard genome sequencing and annotation.</title>
        <authorList>
            <consortium name="The Broad Institute Genomics Platform"/>
            <consortium name="The Broad Institute Genome Sequencing Center for Infectious Disease"/>
            <person name="Wu L."/>
            <person name="Ma J."/>
        </authorList>
    </citation>
    <scope>NUCLEOTIDE SEQUENCE [LARGE SCALE GENOMIC DNA]</scope>
    <source>
        <strain evidence="5">CGMCC 4.7204</strain>
    </source>
</reference>
<feature type="coiled-coil region" evidence="2">
    <location>
        <begin position="88"/>
        <end position="115"/>
    </location>
</feature>
<name>A0ABV8LC88_9NOCA</name>
<dbReference type="Pfam" id="PF13411">
    <property type="entry name" value="MerR_1"/>
    <property type="match status" value="1"/>
</dbReference>
<evidence type="ECO:0000256" key="1">
    <source>
        <dbReference type="ARBA" id="ARBA00023125"/>
    </source>
</evidence>
<dbReference type="RefSeq" id="WP_378553666.1">
    <property type="nucleotide sequence ID" value="NZ_JBHSBA010000015.1"/>
</dbReference>
<sequence>MLIGELETRTGVGRHALRFYERRGLLGHIERTDGNYRDYPEELVDQVRLLRAMQRLGFSLTEIGEVLVGVRAHDIDCAAGAALLATKRHQVEQQIADLRALGAQLAREQRRLERRARAHRASAPGDIRA</sequence>
<dbReference type="EMBL" id="JBHSBA010000015">
    <property type="protein sequence ID" value="MFC4127944.1"/>
    <property type="molecule type" value="Genomic_DNA"/>
</dbReference>
<dbReference type="PANTHER" id="PTHR30204:SF93">
    <property type="entry name" value="HTH MERR-TYPE DOMAIN-CONTAINING PROTEIN"/>
    <property type="match status" value="1"/>
</dbReference>
<feature type="domain" description="HTH merR-type" evidence="3">
    <location>
        <begin position="1"/>
        <end position="69"/>
    </location>
</feature>
<dbReference type="SUPFAM" id="SSF46955">
    <property type="entry name" value="Putative DNA-binding domain"/>
    <property type="match status" value="1"/>
</dbReference>
<dbReference type="PANTHER" id="PTHR30204">
    <property type="entry name" value="REDOX-CYCLING DRUG-SENSING TRANSCRIPTIONAL ACTIVATOR SOXR"/>
    <property type="match status" value="1"/>
</dbReference>
<keyword evidence="2" id="KW-0175">Coiled coil</keyword>
<keyword evidence="1" id="KW-0238">DNA-binding</keyword>
<protein>
    <submittedName>
        <fullName evidence="4">MerR family transcriptional regulator</fullName>
    </submittedName>
</protein>